<evidence type="ECO:0000256" key="2">
    <source>
        <dbReference type="ARBA" id="ARBA00010617"/>
    </source>
</evidence>
<evidence type="ECO:0000313" key="6">
    <source>
        <dbReference type="Proteomes" id="UP001176940"/>
    </source>
</evidence>
<keyword evidence="6" id="KW-1185">Reference proteome</keyword>
<evidence type="ECO:0000256" key="4">
    <source>
        <dbReference type="ARBA" id="ARBA00023004"/>
    </source>
</evidence>
<dbReference type="EMBL" id="CAUEEQ010014408">
    <property type="protein sequence ID" value="CAJ0938493.1"/>
    <property type="molecule type" value="Genomic_DNA"/>
</dbReference>
<dbReference type="InterPro" id="IPR002401">
    <property type="entry name" value="Cyt_P450_E_grp-I"/>
</dbReference>
<dbReference type="SUPFAM" id="SSF48264">
    <property type="entry name" value="Cytochrome P450"/>
    <property type="match status" value="1"/>
</dbReference>
<organism evidence="5 6">
    <name type="scientific">Ranitomeya imitator</name>
    <name type="common">mimic poison frog</name>
    <dbReference type="NCBI Taxonomy" id="111125"/>
    <lineage>
        <taxon>Eukaryota</taxon>
        <taxon>Metazoa</taxon>
        <taxon>Chordata</taxon>
        <taxon>Craniata</taxon>
        <taxon>Vertebrata</taxon>
        <taxon>Euteleostomi</taxon>
        <taxon>Amphibia</taxon>
        <taxon>Batrachia</taxon>
        <taxon>Anura</taxon>
        <taxon>Neobatrachia</taxon>
        <taxon>Hyloidea</taxon>
        <taxon>Dendrobatidae</taxon>
        <taxon>Dendrobatinae</taxon>
        <taxon>Ranitomeya</taxon>
    </lineage>
</organism>
<dbReference type="InterPro" id="IPR001128">
    <property type="entry name" value="Cyt_P450"/>
</dbReference>
<protein>
    <submittedName>
        <fullName evidence="5">Uncharacterized protein</fullName>
    </submittedName>
</protein>
<reference evidence="5" key="1">
    <citation type="submission" date="2023-07" db="EMBL/GenBank/DDBJ databases">
        <authorList>
            <person name="Stuckert A."/>
        </authorList>
    </citation>
    <scope>NUCLEOTIDE SEQUENCE</scope>
</reference>
<dbReference type="Gene3D" id="1.10.630.10">
    <property type="entry name" value="Cytochrome P450"/>
    <property type="match status" value="1"/>
</dbReference>
<accession>A0ABN9LBZ3</accession>
<comment type="caution">
    <text evidence="5">The sequence shown here is derived from an EMBL/GenBank/DDBJ whole genome shotgun (WGS) entry which is preliminary data.</text>
</comment>
<dbReference type="PRINTS" id="PR00463">
    <property type="entry name" value="EP450I"/>
</dbReference>
<evidence type="ECO:0000313" key="5">
    <source>
        <dbReference type="EMBL" id="CAJ0938493.1"/>
    </source>
</evidence>
<evidence type="ECO:0000256" key="1">
    <source>
        <dbReference type="ARBA" id="ARBA00001971"/>
    </source>
</evidence>
<dbReference type="PANTHER" id="PTHR24300">
    <property type="entry name" value="CYTOCHROME P450 508A4-RELATED"/>
    <property type="match status" value="1"/>
</dbReference>
<dbReference type="InterPro" id="IPR036396">
    <property type="entry name" value="Cyt_P450_sf"/>
</dbReference>
<evidence type="ECO:0000256" key="3">
    <source>
        <dbReference type="ARBA" id="ARBA00022723"/>
    </source>
</evidence>
<dbReference type="PANTHER" id="PTHR24300:SF424">
    <property type="entry name" value="CYTOCHROME P450"/>
    <property type="match status" value="1"/>
</dbReference>
<sequence length="169" mass="19103">MAEKFGPVYTLYLGSRPTVVLTGYQAVKEALVESGDAFTNRGASPLLDRIFHNGGQPVDPNKTLMFASSNVIANLVFGSRKCYDDERWQKILQDTHDAFHLISSIWGQLYDIFPGIMYYLPGPHKKIFSLLKSLEDAVEESVRSHQKTLDPACPRDFIDCFLLRMKQVS</sequence>
<dbReference type="Proteomes" id="UP001176940">
    <property type="component" value="Unassembled WGS sequence"/>
</dbReference>
<dbReference type="Pfam" id="PF00067">
    <property type="entry name" value="p450"/>
    <property type="match status" value="1"/>
</dbReference>
<dbReference type="InterPro" id="IPR050182">
    <property type="entry name" value="Cytochrome_P450_fam2"/>
</dbReference>
<keyword evidence="4" id="KW-0408">Iron</keyword>
<comment type="cofactor">
    <cofactor evidence="1">
        <name>heme</name>
        <dbReference type="ChEBI" id="CHEBI:30413"/>
    </cofactor>
</comment>
<name>A0ABN9LBZ3_9NEOB</name>
<gene>
    <name evidence="5" type="ORF">RIMI_LOCUS7555874</name>
</gene>
<proteinExistence type="inferred from homology"/>
<comment type="similarity">
    <text evidence="2">Belongs to the cytochrome P450 family.</text>
</comment>
<keyword evidence="3" id="KW-0479">Metal-binding</keyword>